<accession>A0A072P785</accession>
<dbReference type="EMBL" id="AMGV01000006">
    <property type="protein sequence ID" value="KEF55979.1"/>
    <property type="molecule type" value="Genomic_DNA"/>
</dbReference>
<dbReference type="HOGENOM" id="CLU_018787_2_0_1"/>
<dbReference type="Pfam" id="PF12756">
    <property type="entry name" value="zf-C2H2_2"/>
    <property type="match status" value="1"/>
</dbReference>
<feature type="compositionally biased region" description="Basic and acidic residues" evidence="1">
    <location>
        <begin position="145"/>
        <end position="161"/>
    </location>
</feature>
<feature type="region of interest" description="Disordered" evidence="1">
    <location>
        <begin position="1"/>
        <end position="39"/>
    </location>
</feature>
<dbReference type="GeneID" id="25282473"/>
<sequence>MVSESGRGEAPAALVREKTPESDNDNYDNISGPPSPSSTDLEFNESQCLFCNQTNPDLDQNLAHMLKTHGLYIDAAHLLVDIETLLSYFNLVISGYYECLYCGTQRNTRQAVQQHMTAKGHCKYDISGDDAELRGFFEFPSSEATEERQRTLDSMQRRLDDDAQLPSQARLRKPRPPKRSDSASITASPLDQTPQSHADPESSSNPTETGSGTAAGEVSTRALKQEHTLNNQLAQLRASDRRSLLHLPASQQRALLSAHHKQMQKARRTEQAQRGHLETAGNRVNALDKVRLVRQPPHFGNVFNWSH</sequence>
<dbReference type="GO" id="GO:0030687">
    <property type="term" value="C:preribosome, large subunit precursor"/>
    <property type="evidence" value="ECO:0007669"/>
    <property type="project" value="TreeGrafter"/>
</dbReference>
<dbReference type="PANTHER" id="PTHR13182">
    <property type="entry name" value="ZINC FINGER PROTEIN 622"/>
    <property type="match status" value="1"/>
</dbReference>
<feature type="domain" description="ZN622/Rei1/Reh1 zinc finger C2H2-type" evidence="2">
    <location>
        <begin position="47"/>
        <end position="142"/>
    </location>
</feature>
<evidence type="ECO:0000313" key="4">
    <source>
        <dbReference type="Proteomes" id="UP000027920"/>
    </source>
</evidence>
<dbReference type="PANTHER" id="PTHR13182:SF8">
    <property type="entry name" value="CYTOPLASMIC 60S SUBUNIT BIOGENESIS FACTOR ZNF622"/>
    <property type="match status" value="1"/>
</dbReference>
<dbReference type="OrthoDB" id="19329at2759"/>
<dbReference type="STRING" id="1182545.A0A072P785"/>
<feature type="compositionally biased region" description="Polar residues" evidence="1">
    <location>
        <begin position="182"/>
        <end position="212"/>
    </location>
</feature>
<dbReference type="Proteomes" id="UP000027920">
    <property type="component" value="Unassembled WGS sequence"/>
</dbReference>
<dbReference type="RefSeq" id="XP_013258569.1">
    <property type="nucleotide sequence ID" value="XM_013403115.1"/>
</dbReference>
<dbReference type="VEuPathDB" id="FungiDB:A1O9_07559"/>
<evidence type="ECO:0000256" key="1">
    <source>
        <dbReference type="SAM" id="MobiDB-lite"/>
    </source>
</evidence>
<dbReference type="InterPro" id="IPR041661">
    <property type="entry name" value="ZN622/Rei1/Reh1_Znf-C2H2"/>
</dbReference>
<evidence type="ECO:0000313" key="3">
    <source>
        <dbReference type="EMBL" id="KEF55979.1"/>
    </source>
</evidence>
<feature type="region of interest" description="Disordered" evidence="1">
    <location>
        <begin position="138"/>
        <end position="217"/>
    </location>
</feature>
<comment type="caution">
    <text evidence="3">The sequence shown here is derived from an EMBL/GenBank/DDBJ whole genome shotgun (WGS) entry which is preliminary data.</text>
</comment>
<dbReference type="AlphaFoldDB" id="A0A072P785"/>
<keyword evidence="4" id="KW-1185">Reference proteome</keyword>
<protein>
    <recommendedName>
        <fullName evidence="2">ZN622/Rei1/Reh1 zinc finger C2H2-type domain-containing protein</fullName>
    </recommendedName>
</protein>
<proteinExistence type="predicted"/>
<name>A0A072P785_9EURO</name>
<dbReference type="GO" id="GO:0042273">
    <property type="term" value="P:ribosomal large subunit biogenesis"/>
    <property type="evidence" value="ECO:0007669"/>
    <property type="project" value="TreeGrafter"/>
</dbReference>
<gene>
    <name evidence="3" type="ORF">A1O9_07559</name>
</gene>
<dbReference type="InterPro" id="IPR040025">
    <property type="entry name" value="Znf622/Rei1/Reh1"/>
</dbReference>
<reference evidence="3 4" key="1">
    <citation type="submission" date="2013-03" db="EMBL/GenBank/DDBJ databases">
        <title>The Genome Sequence of Exophiala aquamarina CBS 119918.</title>
        <authorList>
            <consortium name="The Broad Institute Genomics Platform"/>
            <person name="Cuomo C."/>
            <person name="de Hoog S."/>
            <person name="Gorbushina A."/>
            <person name="Walker B."/>
            <person name="Young S.K."/>
            <person name="Zeng Q."/>
            <person name="Gargeya S."/>
            <person name="Fitzgerald M."/>
            <person name="Haas B."/>
            <person name="Abouelleil A."/>
            <person name="Allen A.W."/>
            <person name="Alvarado L."/>
            <person name="Arachchi H.M."/>
            <person name="Berlin A.M."/>
            <person name="Chapman S.B."/>
            <person name="Gainer-Dewar J."/>
            <person name="Goldberg J."/>
            <person name="Griggs A."/>
            <person name="Gujja S."/>
            <person name="Hansen M."/>
            <person name="Howarth C."/>
            <person name="Imamovic A."/>
            <person name="Ireland A."/>
            <person name="Larimer J."/>
            <person name="McCowan C."/>
            <person name="Murphy C."/>
            <person name="Pearson M."/>
            <person name="Poon T.W."/>
            <person name="Priest M."/>
            <person name="Roberts A."/>
            <person name="Saif S."/>
            <person name="Shea T."/>
            <person name="Sisk P."/>
            <person name="Sykes S."/>
            <person name="Wortman J."/>
            <person name="Nusbaum C."/>
            <person name="Birren B."/>
        </authorList>
    </citation>
    <scope>NUCLEOTIDE SEQUENCE [LARGE SCALE GENOMIC DNA]</scope>
    <source>
        <strain evidence="3 4">CBS 119918</strain>
    </source>
</reference>
<evidence type="ECO:0000259" key="2">
    <source>
        <dbReference type="Pfam" id="PF12756"/>
    </source>
</evidence>
<organism evidence="3 4">
    <name type="scientific">Exophiala aquamarina CBS 119918</name>
    <dbReference type="NCBI Taxonomy" id="1182545"/>
    <lineage>
        <taxon>Eukaryota</taxon>
        <taxon>Fungi</taxon>
        <taxon>Dikarya</taxon>
        <taxon>Ascomycota</taxon>
        <taxon>Pezizomycotina</taxon>
        <taxon>Eurotiomycetes</taxon>
        <taxon>Chaetothyriomycetidae</taxon>
        <taxon>Chaetothyriales</taxon>
        <taxon>Herpotrichiellaceae</taxon>
        <taxon>Exophiala</taxon>
    </lineage>
</organism>